<feature type="non-terminal residue" evidence="1">
    <location>
        <position position="296"/>
    </location>
</feature>
<sequence>MDARLYDTGEIDIVHENKFHKVEDYQLRISQPRTMAPTSHYEHTMPCRLIADPTMTDQFLFDIRFNERYFGLTTPPGIDIPFWDHLCIFSYFFIKMKSYDNVDSFLKQFSIAVLERSRRFSNENLNLFFQTCRKYYNTIEQKVKQDLLALKTLIRVMCVVPINQENMTVRSEAAVFFASIVLKTLSEKCQALWSTLIDTEWSSFREGLEQRQKITAKLLSLLSELRWIPRRNQETALYALAGHDHLTLEHLEVAASLETYISYLTQIVTTHPKNDNELDERIHLQLNKLLKQNRFQ</sequence>
<protein>
    <submittedName>
        <fullName evidence="1">Uncharacterized protein</fullName>
    </submittedName>
</protein>
<name>A0A820RCN9_9BILA</name>
<gene>
    <name evidence="1" type="ORF">OVN521_LOCUS36859</name>
</gene>
<reference evidence="1" key="1">
    <citation type="submission" date="2021-02" db="EMBL/GenBank/DDBJ databases">
        <authorList>
            <person name="Nowell W R."/>
        </authorList>
    </citation>
    <scope>NUCLEOTIDE SEQUENCE</scope>
</reference>
<proteinExistence type="predicted"/>
<evidence type="ECO:0000313" key="1">
    <source>
        <dbReference type="EMBL" id="CAF4433570.1"/>
    </source>
</evidence>
<keyword evidence="2" id="KW-1185">Reference proteome</keyword>
<accession>A0A820RCN9</accession>
<organism evidence="1 2">
    <name type="scientific">Rotaria magnacalcarata</name>
    <dbReference type="NCBI Taxonomy" id="392030"/>
    <lineage>
        <taxon>Eukaryota</taxon>
        <taxon>Metazoa</taxon>
        <taxon>Spiralia</taxon>
        <taxon>Gnathifera</taxon>
        <taxon>Rotifera</taxon>
        <taxon>Eurotatoria</taxon>
        <taxon>Bdelloidea</taxon>
        <taxon>Philodinida</taxon>
        <taxon>Philodinidae</taxon>
        <taxon>Rotaria</taxon>
    </lineage>
</organism>
<comment type="caution">
    <text evidence="1">The sequence shown here is derived from an EMBL/GenBank/DDBJ whole genome shotgun (WGS) entry which is preliminary data.</text>
</comment>
<dbReference type="EMBL" id="CAJOBG010044107">
    <property type="protein sequence ID" value="CAF4433570.1"/>
    <property type="molecule type" value="Genomic_DNA"/>
</dbReference>
<dbReference type="AlphaFoldDB" id="A0A820RCN9"/>
<dbReference type="Proteomes" id="UP000663866">
    <property type="component" value="Unassembled WGS sequence"/>
</dbReference>
<evidence type="ECO:0000313" key="2">
    <source>
        <dbReference type="Proteomes" id="UP000663866"/>
    </source>
</evidence>